<evidence type="ECO:0000313" key="3">
    <source>
        <dbReference type="Proteomes" id="UP000193317"/>
    </source>
</evidence>
<comment type="caution">
    <text evidence="2">The sequence shown here is derived from an EMBL/GenBank/DDBJ whole genome shotgun (WGS) entry which is preliminary data.</text>
</comment>
<keyword evidence="1" id="KW-0812">Transmembrane</keyword>
<keyword evidence="1" id="KW-1133">Transmembrane helix</keyword>
<proteinExistence type="predicted"/>
<dbReference type="EMBL" id="LQPW01000091">
    <property type="protein sequence ID" value="ORX01707.1"/>
    <property type="molecule type" value="Genomic_DNA"/>
</dbReference>
<keyword evidence="3" id="KW-1185">Reference proteome</keyword>
<name>A0A1X2EH16_MYCSZ</name>
<dbReference type="AlphaFoldDB" id="A0A1X2EH16"/>
<feature type="transmembrane region" description="Helical" evidence="1">
    <location>
        <begin position="44"/>
        <end position="65"/>
    </location>
</feature>
<evidence type="ECO:0000313" key="2">
    <source>
        <dbReference type="EMBL" id="ORX01707.1"/>
    </source>
</evidence>
<dbReference type="RefSeq" id="WP_085671127.1">
    <property type="nucleotide sequence ID" value="NZ_JACKRU010000786.1"/>
</dbReference>
<accession>A0A1X2EH16</accession>
<protein>
    <submittedName>
        <fullName evidence="2">Uncharacterized protein</fullName>
    </submittedName>
</protein>
<dbReference type="Proteomes" id="UP000193317">
    <property type="component" value="Unassembled WGS sequence"/>
</dbReference>
<evidence type="ECO:0000256" key="1">
    <source>
        <dbReference type="SAM" id="Phobius"/>
    </source>
</evidence>
<keyword evidence="1" id="KW-0472">Membrane</keyword>
<sequence>MLLGKDRLHRVENAAATLRRGNVGHAAVSVDRRDDLSYLSFDRLFFSLYFLNLVVTFFGQAAQVVTKG</sequence>
<reference evidence="2 3" key="1">
    <citation type="submission" date="2016-01" db="EMBL/GenBank/DDBJ databases">
        <title>The new phylogeny of the genus Mycobacterium.</title>
        <authorList>
            <person name="Tarcisio F."/>
            <person name="Conor M."/>
            <person name="Antonella G."/>
            <person name="Elisabetta G."/>
            <person name="Giulia F.S."/>
            <person name="Sara T."/>
            <person name="Anna F."/>
            <person name="Clotilde B."/>
            <person name="Roberto B."/>
            <person name="Veronica D.S."/>
            <person name="Fabio R."/>
            <person name="Monica P."/>
            <person name="Olivier J."/>
            <person name="Enrico T."/>
            <person name="Nicola S."/>
        </authorList>
    </citation>
    <scope>NUCLEOTIDE SEQUENCE [LARGE SCALE GENOMIC DNA]</scope>
    <source>
        <strain evidence="2 3">DSM 44166</strain>
    </source>
</reference>
<gene>
    <name evidence="2" type="ORF">AWC27_00220</name>
</gene>
<organism evidence="2 3">
    <name type="scientific">Mycobacterium szulgai</name>
    <dbReference type="NCBI Taxonomy" id="1787"/>
    <lineage>
        <taxon>Bacteria</taxon>
        <taxon>Bacillati</taxon>
        <taxon>Actinomycetota</taxon>
        <taxon>Actinomycetes</taxon>
        <taxon>Mycobacteriales</taxon>
        <taxon>Mycobacteriaceae</taxon>
        <taxon>Mycobacterium</taxon>
    </lineage>
</organism>